<organism evidence="1 2">
    <name type="scientific">Atta colombica</name>
    <dbReference type="NCBI Taxonomy" id="520822"/>
    <lineage>
        <taxon>Eukaryota</taxon>
        <taxon>Metazoa</taxon>
        <taxon>Ecdysozoa</taxon>
        <taxon>Arthropoda</taxon>
        <taxon>Hexapoda</taxon>
        <taxon>Insecta</taxon>
        <taxon>Pterygota</taxon>
        <taxon>Neoptera</taxon>
        <taxon>Endopterygota</taxon>
        <taxon>Hymenoptera</taxon>
        <taxon>Apocrita</taxon>
        <taxon>Aculeata</taxon>
        <taxon>Formicoidea</taxon>
        <taxon>Formicidae</taxon>
        <taxon>Myrmicinae</taxon>
        <taxon>Atta</taxon>
    </lineage>
</organism>
<evidence type="ECO:0000313" key="2">
    <source>
        <dbReference type="Proteomes" id="UP000078540"/>
    </source>
</evidence>
<proteinExistence type="predicted"/>
<dbReference type="AlphaFoldDB" id="A0A195BNK7"/>
<reference evidence="1 2" key="1">
    <citation type="submission" date="2015-09" db="EMBL/GenBank/DDBJ databases">
        <title>Atta colombica WGS genome.</title>
        <authorList>
            <person name="Nygaard S."/>
            <person name="Hu H."/>
            <person name="Boomsma J."/>
            <person name="Zhang G."/>
        </authorList>
    </citation>
    <scope>NUCLEOTIDE SEQUENCE [LARGE SCALE GENOMIC DNA]</scope>
    <source>
        <strain evidence="1">Treedump-2</strain>
        <tissue evidence="1">Whole body</tissue>
    </source>
</reference>
<protein>
    <submittedName>
        <fullName evidence="1">Uncharacterized protein</fullName>
    </submittedName>
</protein>
<evidence type="ECO:0000313" key="1">
    <source>
        <dbReference type="EMBL" id="KYM87807.1"/>
    </source>
</evidence>
<keyword evidence="2" id="KW-1185">Reference proteome</keyword>
<dbReference type="EMBL" id="KQ976428">
    <property type="protein sequence ID" value="KYM87807.1"/>
    <property type="molecule type" value="Genomic_DNA"/>
</dbReference>
<accession>A0A195BNK7</accession>
<gene>
    <name evidence="1" type="ORF">ALC53_03242</name>
</gene>
<name>A0A195BNK7_9HYME</name>
<sequence>MRWGRHPTFRIRFENQDFPGLYDYQYSYGHPSYYGHNFEYTNNLDFSGYPGYPNDHFSYPYSWFT</sequence>
<dbReference type="Proteomes" id="UP000078540">
    <property type="component" value="Unassembled WGS sequence"/>
</dbReference>